<dbReference type="Pfam" id="PF00067">
    <property type="entry name" value="p450"/>
    <property type="match status" value="1"/>
</dbReference>
<dbReference type="GO" id="GO:0016705">
    <property type="term" value="F:oxidoreductase activity, acting on paired donors, with incorporation or reduction of molecular oxygen"/>
    <property type="evidence" value="ECO:0007669"/>
    <property type="project" value="InterPro"/>
</dbReference>
<comment type="caution">
    <text evidence="1">The sequence shown here is derived from an EMBL/GenBank/DDBJ whole genome shotgun (WGS) entry which is preliminary data.</text>
</comment>
<dbReference type="GO" id="GO:0020037">
    <property type="term" value="F:heme binding"/>
    <property type="evidence" value="ECO:0007669"/>
    <property type="project" value="InterPro"/>
</dbReference>
<dbReference type="GO" id="GO:0004497">
    <property type="term" value="F:monooxygenase activity"/>
    <property type="evidence" value="ECO:0007669"/>
    <property type="project" value="InterPro"/>
</dbReference>
<gene>
    <name evidence="1" type="ORF">BDN70DRAFT_580568</name>
</gene>
<dbReference type="AlphaFoldDB" id="A0A9P5Z3R4"/>
<evidence type="ECO:0000313" key="1">
    <source>
        <dbReference type="EMBL" id="KAF9480873.1"/>
    </source>
</evidence>
<name>A0A9P5Z3R4_9AGAR</name>
<proteinExistence type="predicted"/>
<protein>
    <recommendedName>
        <fullName evidence="3">Cytochrome P450</fullName>
    </recommendedName>
</protein>
<dbReference type="OrthoDB" id="1470350at2759"/>
<organism evidence="1 2">
    <name type="scientific">Pholiota conissans</name>
    <dbReference type="NCBI Taxonomy" id="109636"/>
    <lineage>
        <taxon>Eukaryota</taxon>
        <taxon>Fungi</taxon>
        <taxon>Dikarya</taxon>
        <taxon>Basidiomycota</taxon>
        <taxon>Agaricomycotina</taxon>
        <taxon>Agaricomycetes</taxon>
        <taxon>Agaricomycetidae</taxon>
        <taxon>Agaricales</taxon>
        <taxon>Agaricineae</taxon>
        <taxon>Strophariaceae</taxon>
        <taxon>Pholiota</taxon>
    </lineage>
</organism>
<accession>A0A9P5Z3R4</accession>
<evidence type="ECO:0000313" key="2">
    <source>
        <dbReference type="Proteomes" id="UP000807469"/>
    </source>
</evidence>
<sequence>MISPSLVLWAVQRLGLALGGSVVLFCMYQTLELLYAELTSPLRNLAGPPSENIFFGNFRELFDSQDSSVVQQKWTEKYGKTIKFKGIMGITWLYTTDLKAMNHFLVNTQIYQKPPGAVYNLERLLGKGVIIVEGDMHKLQRKLLNPAFGPQQIRELTEVFVEKSIQVCLPK</sequence>
<dbReference type="InterPro" id="IPR001128">
    <property type="entry name" value="Cyt_P450"/>
</dbReference>
<dbReference type="Proteomes" id="UP000807469">
    <property type="component" value="Unassembled WGS sequence"/>
</dbReference>
<evidence type="ECO:0008006" key="3">
    <source>
        <dbReference type="Google" id="ProtNLM"/>
    </source>
</evidence>
<dbReference type="InterPro" id="IPR036396">
    <property type="entry name" value="Cyt_P450_sf"/>
</dbReference>
<keyword evidence="2" id="KW-1185">Reference proteome</keyword>
<reference evidence="1" key="1">
    <citation type="submission" date="2020-11" db="EMBL/GenBank/DDBJ databases">
        <authorList>
            <consortium name="DOE Joint Genome Institute"/>
            <person name="Ahrendt S."/>
            <person name="Riley R."/>
            <person name="Andreopoulos W."/>
            <person name="Labutti K."/>
            <person name="Pangilinan J."/>
            <person name="Ruiz-Duenas F.J."/>
            <person name="Barrasa J.M."/>
            <person name="Sanchez-Garcia M."/>
            <person name="Camarero S."/>
            <person name="Miyauchi S."/>
            <person name="Serrano A."/>
            <person name="Linde D."/>
            <person name="Babiker R."/>
            <person name="Drula E."/>
            <person name="Ayuso-Fernandez I."/>
            <person name="Pacheco R."/>
            <person name="Padilla G."/>
            <person name="Ferreira P."/>
            <person name="Barriuso J."/>
            <person name="Kellner H."/>
            <person name="Castanera R."/>
            <person name="Alfaro M."/>
            <person name="Ramirez L."/>
            <person name="Pisabarro A.G."/>
            <person name="Kuo A."/>
            <person name="Tritt A."/>
            <person name="Lipzen A."/>
            <person name="He G."/>
            <person name="Yan M."/>
            <person name="Ng V."/>
            <person name="Cullen D."/>
            <person name="Martin F."/>
            <person name="Rosso M.-N."/>
            <person name="Henrissat B."/>
            <person name="Hibbett D."/>
            <person name="Martinez A.T."/>
            <person name="Grigoriev I.V."/>
        </authorList>
    </citation>
    <scope>NUCLEOTIDE SEQUENCE</scope>
    <source>
        <strain evidence="1">CIRM-BRFM 674</strain>
    </source>
</reference>
<dbReference type="SUPFAM" id="SSF48264">
    <property type="entry name" value="Cytochrome P450"/>
    <property type="match status" value="1"/>
</dbReference>
<dbReference type="Gene3D" id="1.10.630.10">
    <property type="entry name" value="Cytochrome P450"/>
    <property type="match status" value="1"/>
</dbReference>
<dbReference type="GO" id="GO:0005506">
    <property type="term" value="F:iron ion binding"/>
    <property type="evidence" value="ECO:0007669"/>
    <property type="project" value="InterPro"/>
</dbReference>
<dbReference type="EMBL" id="MU155187">
    <property type="protein sequence ID" value="KAF9480873.1"/>
    <property type="molecule type" value="Genomic_DNA"/>
</dbReference>